<dbReference type="PANTHER" id="PTHR21049">
    <property type="entry name" value="RIBOPHORIN I"/>
    <property type="match status" value="1"/>
</dbReference>
<sequence length="497" mass="56423">MFNCFSDHLVCKKLLFSPFTKFIQTAMISVRSLLNALFALSCVVSFAWAIPTQFENIKVLRVIDVDSAIAREDVGIRAKNIDTKAASEYYFHLPAILAQNTASISAFLRKQKTELEVKLDEYDDLTDMNVYKIILNEPVKPQEDILIGLKIAYIHNVKPMPTKLPQVSRQHTVYAFNSYLLSPYFTKETKTTLQTPSKNIASHKGAQGKVSVNNNKVVYGPYSDIAPFSFDIATCHFENTKPMITITSLQRDIEVSHWGKNLAIEEDYALRNDGALLDADFNRVQYQVTGHLHDQTNVLKGLSFDLPASARDPYFRDEVGNVSTSNFRNENKRSILEIRPRYPIFGGWNYTWYQGFNADLGSYVHKAKSGKYVLNINFVENVKDMTIDKAVVRVILPEGSANVKVTTPFNVDSESITSHFTYFDSTGRTMVILEKSNVVKEHELPIQIEYEYSSFRLLQKPLVVSSAVFALFFVSIVLNKMTFKIGKQETKSSLKKE</sequence>
<name>A0A0C9M5R3_9FUNG</name>
<evidence type="ECO:0000256" key="3">
    <source>
        <dbReference type="ARBA" id="ARBA00004922"/>
    </source>
</evidence>
<dbReference type="UniPathway" id="UPA00378"/>
<evidence type="ECO:0000313" key="11">
    <source>
        <dbReference type="EMBL" id="GAN04971.1"/>
    </source>
</evidence>
<dbReference type="InterPro" id="IPR007676">
    <property type="entry name" value="Ribophorin_I"/>
</dbReference>
<comment type="subcellular location">
    <subcellularLocation>
        <location evidence="2 10">Endoplasmic reticulum membrane</location>
        <topology evidence="2 10">Single-pass type I membrane protein</topology>
    </subcellularLocation>
</comment>
<evidence type="ECO:0000256" key="6">
    <source>
        <dbReference type="ARBA" id="ARBA00022729"/>
    </source>
</evidence>
<keyword evidence="11" id="KW-0808">Transferase</keyword>
<organism evidence="11">
    <name type="scientific">Mucor ambiguus</name>
    <dbReference type="NCBI Taxonomy" id="91626"/>
    <lineage>
        <taxon>Eukaryota</taxon>
        <taxon>Fungi</taxon>
        <taxon>Fungi incertae sedis</taxon>
        <taxon>Mucoromycota</taxon>
        <taxon>Mucoromycotina</taxon>
        <taxon>Mucoromycetes</taxon>
        <taxon>Mucorales</taxon>
        <taxon>Mucorineae</taxon>
        <taxon>Mucoraceae</taxon>
        <taxon>Mucor</taxon>
    </lineage>
</organism>
<evidence type="ECO:0000256" key="7">
    <source>
        <dbReference type="ARBA" id="ARBA00022824"/>
    </source>
</evidence>
<keyword evidence="12" id="KW-1185">Reference proteome</keyword>
<dbReference type="GO" id="GO:0018279">
    <property type="term" value="P:protein N-linked glycosylation via asparagine"/>
    <property type="evidence" value="ECO:0007669"/>
    <property type="project" value="TreeGrafter"/>
</dbReference>
<protein>
    <recommendedName>
        <fullName evidence="10">Dolichyl-diphosphooligosaccharide--protein glycosyltransferase subunit 1</fullName>
    </recommendedName>
</protein>
<keyword evidence="6" id="KW-0732">Signal</keyword>
<keyword evidence="9 10" id="KW-0472">Membrane</keyword>
<keyword evidence="8 10" id="KW-1133">Transmembrane helix</keyword>
<gene>
    <name evidence="11" type="ORF">MAM1_0078c04438</name>
</gene>
<comment type="pathway">
    <text evidence="3 10">Protein modification; protein glycosylation.</text>
</comment>
<feature type="transmembrane region" description="Helical" evidence="10">
    <location>
        <begin position="461"/>
        <end position="478"/>
    </location>
</feature>
<proteinExistence type="inferred from homology"/>
<evidence type="ECO:0000313" key="12">
    <source>
        <dbReference type="Proteomes" id="UP000053815"/>
    </source>
</evidence>
<comment type="subunit">
    <text evidence="10">Component of the oligosaccharyltransferase (OST) complex.</text>
</comment>
<comment type="function">
    <text evidence="1 10">Subunit of the oligosaccharyl transferase (OST) complex that catalyzes the initial transfer of a defined glycan (Glc(3)Man(9)GlcNAc(2) in eukaryotes) from the lipid carrier dolichol-pyrophosphate to an asparagine residue within an Asn-X-Ser/Thr consensus motif in nascent polypeptide chains, the first step in protein N-glycosylation. N-glycosylation occurs cotranslationally and the complex associates with the Sec61 complex at the channel-forming translocon complex that mediates protein translocation across the endoplasmic reticulum (ER). All subunits are required for a maximal enzyme activity.</text>
</comment>
<evidence type="ECO:0000256" key="2">
    <source>
        <dbReference type="ARBA" id="ARBA00004115"/>
    </source>
</evidence>
<evidence type="ECO:0000256" key="9">
    <source>
        <dbReference type="ARBA" id="ARBA00023136"/>
    </source>
</evidence>
<reference evidence="11" key="1">
    <citation type="submission" date="2014-09" db="EMBL/GenBank/DDBJ databases">
        <title>Draft genome sequence of an oleaginous Mucoromycotina fungus Mucor ambiguus NBRC6742.</title>
        <authorList>
            <person name="Takeda I."/>
            <person name="Yamane N."/>
            <person name="Morita T."/>
            <person name="Tamano K."/>
            <person name="Machida M."/>
            <person name="Baker S."/>
            <person name="Koike H."/>
        </authorList>
    </citation>
    <scope>NUCLEOTIDE SEQUENCE</scope>
    <source>
        <strain evidence="11">NBRC 6742</strain>
    </source>
</reference>
<dbReference type="EMBL" id="DF836367">
    <property type="protein sequence ID" value="GAN04971.1"/>
    <property type="molecule type" value="Genomic_DNA"/>
</dbReference>
<evidence type="ECO:0000256" key="5">
    <source>
        <dbReference type="ARBA" id="ARBA00022692"/>
    </source>
</evidence>
<dbReference type="Proteomes" id="UP000053815">
    <property type="component" value="Unassembled WGS sequence"/>
</dbReference>
<keyword evidence="7 10" id="KW-0256">Endoplasmic reticulum</keyword>
<evidence type="ECO:0000256" key="1">
    <source>
        <dbReference type="ARBA" id="ARBA00002791"/>
    </source>
</evidence>
<dbReference type="OrthoDB" id="310030at2759"/>
<dbReference type="GO" id="GO:0016740">
    <property type="term" value="F:transferase activity"/>
    <property type="evidence" value="ECO:0007669"/>
    <property type="project" value="UniProtKB-KW"/>
</dbReference>
<dbReference type="STRING" id="91626.A0A0C9M5R3"/>
<accession>A0A0C9M5R3</accession>
<dbReference type="PANTHER" id="PTHR21049:SF0">
    <property type="entry name" value="DOLICHYL-DIPHOSPHOOLIGOSACCHARIDE--PROTEIN GLYCOSYLTRANSFERASE SUBUNIT 1"/>
    <property type="match status" value="1"/>
</dbReference>
<dbReference type="AlphaFoldDB" id="A0A0C9M5R3"/>
<evidence type="ECO:0000256" key="4">
    <source>
        <dbReference type="ARBA" id="ARBA00008905"/>
    </source>
</evidence>
<evidence type="ECO:0000256" key="10">
    <source>
        <dbReference type="RuleBase" id="RU361143"/>
    </source>
</evidence>
<evidence type="ECO:0000256" key="8">
    <source>
        <dbReference type="ARBA" id="ARBA00022989"/>
    </source>
</evidence>
<dbReference type="Pfam" id="PF04597">
    <property type="entry name" value="Ribophorin_I"/>
    <property type="match status" value="1"/>
</dbReference>
<dbReference type="GO" id="GO:0008250">
    <property type="term" value="C:oligosaccharyltransferase complex"/>
    <property type="evidence" value="ECO:0007669"/>
    <property type="project" value="UniProtKB-UniRule"/>
</dbReference>
<keyword evidence="5 10" id="KW-0812">Transmembrane</keyword>
<comment type="similarity">
    <text evidence="4 10">Belongs to the OST1 family.</text>
</comment>